<keyword evidence="2" id="KW-1185">Reference proteome</keyword>
<dbReference type="EMBL" id="JASCZI010213399">
    <property type="protein sequence ID" value="MED6201244.1"/>
    <property type="molecule type" value="Genomic_DNA"/>
</dbReference>
<proteinExistence type="predicted"/>
<evidence type="ECO:0000313" key="1">
    <source>
        <dbReference type="EMBL" id="MED6201244.1"/>
    </source>
</evidence>
<protein>
    <submittedName>
        <fullName evidence="1">Uncharacterized protein</fullName>
    </submittedName>
</protein>
<gene>
    <name evidence="1" type="ORF">PIB30_092943</name>
</gene>
<reference evidence="1 2" key="1">
    <citation type="journal article" date="2023" name="Plants (Basel)">
        <title>Bridging the Gap: Combining Genomics and Transcriptomics Approaches to Understand Stylosanthes scabra, an Orphan Legume from the Brazilian Caatinga.</title>
        <authorList>
            <person name="Ferreira-Neto J.R.C."/>
            <person name="da Silva M.D."/>
            <person name="Binneck E."/>
            <person name="de Melo N.F."/>
            <person name="da Silva R.H."/>
            <person name="de Melo A.L.T.M."/>
            <person name="Pandolfi V."/>
            <person name="Bustamante F.O."/>
            <person name="Brasileiro-Vidal A.C."/>
            <person name="Benko-Iseppon A.M."/>
        </authorList>
    </citation>
    <scope>NUCLEOTIDE SEQUENCE [LARGE SCALE GENOMIC DNA]</scope>
    <source>
        <tissue evidence="1">Leaves</tissue>
    </source>
</reference>
<name>A0ABU6XU44_9FABA</name>
<evidence type="ECO:0000313" key="2">
    <source>
        <dbReference type="Proteomes" id="UP001341840"/>
    </source>
</evidence>
<organism evidence="1 2">
    <name type="scientific">Stylosanthes scabra</name>
    <dbReference type="NCBI Taxonomy" id="79078"/>
    <lineage>
        <taxon>Eukaryota</taxon>
        <taxon>Viridiplantae</taxon>
        <taxon>Streptophyta</taxon>
        <taxon>Embryophyta</taxon>
        <taxon>Tracheophyta</taxon>
        <taxon>Spermatophyta</taxon>
        <taxon>Magnoliopsida</taxon>
        <taxon>eudicotyledons</taxon>
        <taxon>Gunneridae</taxon>
        <taxon>Pentapetalae</taxon>
        <taxon>rosids</taxon>
        <taxon>fabids</taxon>
        <taxon>Fabales</taxon>
        <taxon>Fabaceae</taxon>
        <taxon>Papilionoideae</taxon>
        <taxon>50 kb inversion clade</taxon>
        <taxon>dalbergioids sensu lato</taxon>
        <taxon>Dalbergieae</taxon>
        <taxon>Pterocarpus clade</taxon>
        <taxon>Stylosanthes</taxon>
    </lineage>
</organism>
<accession>A0ABU6XU44</accession>
<sequence>MSRQMPIEPSPTNNIVEFLAVSRQQIEESHHDLVNILTQQMATVLTPMIENSNAKIEYVAHQVNDLAETINPALGRPFPRNQAYNYHNHYKVLPFYRRPYRRLEPSVVIRQQQIRR</sequence>
<comment type="caution">
    <text evidence="1">The sequence shown here is derived from an EMBL/GenBank/DDBJ whole genome shotgun (WGS) entry which is preliminary data.</text>
</comment>
<dbReference type="Proteomes" id="UP001341840">
    <property type="component" value="Unassembled WGS sequence"/>
</dbReference>